<dbReference type="GO" id="GO:0008270">
    <property type="term" value="F:zinc ion binding"/>
    <property type="evidence" value="ECO:0007669"/>
    <property type="project" value="InterPro"/>
</dbReference>
<name>A0A853C1X4_9ACTN</name>
<reference evidence="2 3" key="1">
    <citation type="submission" date="2020-07" db="EMBL/GenBank/DDBJ databases">
        <title>Sequencing the genomes of 1000 actinobacteria strains.</title>
        <authorList>
            <person name="Klenk H.-P."/>
        </authorList>
    </citation>
    <scope>NUCLEOTIDE SEQUENCE [LARGE SCALE GENOMIC DNA]</scope>
    <source>
        <strain evidence="2 3">DSM 103833</strain>
    </source>
</reference>
<keyword evidence="3" id="KW-1185">Reference proteome</keyword>
<evidence type="ECO:0000313" key="2">
    <source>
        <dbReference type="EMBL" id="NYJ00598.1"/>
    </source>
</evidence>
<protein>
    <submittedName>
        <fullName evidence="2">Methionine synthase II (Cobalamin-independent)</fullName>
    </submittedName>
</protein>
<comment type="caution">
    <text evidence="2">The sequence shown here is derived from an EMBL/GenBank/DDBJ whole genome shotgun (WGS) entry which is preliminary data.</text>
</comment>
<dbReference type="AlphaFoldDB" id="A0A853C1X4"/>
<dbReference type="InterPro" id="IPR002629">
    <property type="entry name" value="Met_Synth_C/arc"/>
</dbReference>
<dbReference type="GO" id="GO:0009086">
    <property type="term" value="P:methionine biosynthetic process"/>
    <property type="evidence" value="ECO:0007669"/>
    <property type="project" value="InterPro"/>
</dbReference>
<organism evidence="2 3">
    <name type="scientific">Nocardioides thalensis</name>
    <dbReference type="NCBI Taxonomy" id="1914755"/>
    <lineage>
        <taxon>Bacteria</taxon>
        <taxon>Bacillati</taxon>
        <taxon>Actinomycetota</taxon>
        <taxon>Actinomycetes</taxon>
        <taxon>Propionibacteriales</taxon>
        <taxon>Nocardioidaceae</taxon>
        <taxon>Nocardioides</taxon>
    </lineage>
</organism>
<proteinExistence type="predicted"/>
<dbReference type="Proteomes" id="UP000530424">
    <property type="component" value="Unassembled WGS sequence"/>
</dbReference>
<dbReference type="SUPFAM" id="SSF51726">
    <property type="entry name" value="UROD/MetE-like"/>
    <property type="match status" value="1"/>
</dbReference>
<feature type="domain" description="Cobalamin-independent methionine synthase MetE C-terminal/archaeal" evidence="1">
    <location>
        <begin position="144"/>
        <end position="336"/>
    </location>
</feature>
<dbReference type="Gene3D" id="3.20.20.210">
    <property type="match status" value="1"/>
</dbReference>
<dbReference type="InterPro" id="IPR038071">
    <property type="entry name" value="UROD/MetE-like_sf"/>
</dbReference>
<gene>
    <name evidence="2" type="ORF">HNR19_001296</name>
</gene>
<dbReference type="GO" id="GO:0003871">
    <property type="term" value="F:5-methyltetrahydropteroyltriglutamate-homocysteine S-methyltransferase activity"/>
    <property type="evidence" value="ECO:0007669"/>
    <property type="project" value="InterPro"/>
</dbReference>
<dbReference type="EMBL" id="JACCFP010000001">
    <property type="protein sequence ID" value="NYJ00598.1"/>
    <property type="molecule type" value="Genomic_DNA"/>
</dbReference>
<accession>A0A853C1X4</accession>
<dbReference type="Pfam" id="PF01717">
    <property type="entry name" value="Meth_synt_2"/>
    <property type="match status" value="1"/>
</dbReference>
<sequence>MPGPLSTGVGSFPGTDQRAFDEALSVVLGELGAHEPGLPFLPEVPGRGATAGMVGRTVGLVTELDADLQPAGWRLTGTSGAPALDQRRARSLLAQDLDTVEEQATGYAGAFKIQVVGPWTLAATVERPRGDKLLADHGARRELAQALALGVADHVRDVRRRLSGVDRLVVQVDEPALPAVMAGAVPTASGFGKHRTVHPPEASAAVEELLAAVRDAGAEPWVHCCAAGAPLALLRDAGAQGLMVDLGLLDASGHDALAESLEAGLRVGLGIVPTTEPPVPPGDKEHVERVQRWLDMLGLDPGEVADRLVITPACGLAAASEGWARRALETCRSVAAAFS</sequence>
<evidence type="ECO:0000259" key="1">
    <source>
        <dbReference type="Pfam" id="PF01717"/>
    </source>
</evidence>
<evidence type="ECO:0000313" key="3">
    <source>
        <dbReference type="Proteomes" id="UP000530424"/>
    </source>
</evidence>
<dbReference type="RefSeq" id="WP_179667163.1">
    <property type="nucleotide sequence ID" value="NZ_JACCFP010000001.1"/>
</dbReference>